<accession>A0A420EQ65</accession>
<proteinExistence type="predicted"/>
<dbReference type="Proteomes" id="UP000285744">
    <property type="component" value="Unassembled WGS sequence"/>
</dbReference>
<reference evidence="1 2" key="1">
    <citation type="journal article" date="2018" name="Int. J. Syst. Evol. Microbiol.">
        <title>Micromonospora globbae sp. nov., an endophytic actinomycete isolated from roots of Globba winitii C. H. Wright.</title>
        <authorList>
            <person name="Kuncharoen N."/>
            <person name="Pittayakhajonwut P."/>
            <person name="Tanasupawat S."/>
        </authorList>
    </citation>
    <scope>NUCLEOTIDE SEQUENCE [LARGE SCALE GENOMIC DNA]</scope>
    <source>
        <strain evidence="1 2">WPS1-2</strain>
    </source>
</reference>
<gene>
    <name evidence="1" type="ORF">D7I43_31305</name>
</gene>
<sequence>MLQRLVRKYAGHTIGEDEIIQARQQGGRSTVRPTDLVQPGRECSALCAGPPLGGATANHPRISFGAAIRV</sequence>
<dbReference type="AlphaFoldDB" id="A0A420EQ65"/>
<evidence type="ECO:0000313" key="2">
    <source>
        <dbReference type="Proteomes" id="UP000285744"/>
    </source>
</evidence>
<organism evidence="1 2">
    <name type="scientific">Micromonospora globbae</name>
    <dbReference type="NCBI Taxonomy" id="1894969"/>
    <lineage>
        <taxon>Bacteria</taxon>
        <taxon>Bacillati</taxon>
        <taxon>Actinomycetota</taxon>
        <taxon>Actinomycetes</taxon>
        <taxon>Micromonosporales</taxon>
        <taxon>Micromonosporaceae</taxon>
        <taxon>Micromonospora</taxon>
    </lineage>
</organism>
<evidence type="ECO:0000313" key="1">
    <source>
        <dbReference type="EMBL" id="RKF22810.1"/>
    </source>
</evidence>
<protein>
    <submittedName>
        <fullName evidence="1">Uncharacterized protein</fullName>
    </submittedName>
</protein>
<name>A0A420EQ65_9ACTN</name>
<dbReference type="EMBL" id="RAQQ01000049">
    <property type="protein sequence ID" value="RKF22810.1"/>
    <property type="molecule type" value="Genomic_DNA"/>
</dbReference>
<comment type="caution">
    <text evidence="1">The sequence shown here is derived from an EMBL/GenBank/DDBJ whole genome shotgun (WGS) entry which is preliminary data.</text>
</comment>